<dbReference type="InterPro" id="IPR052923">
    <property type="entry name" value="UPF0718"/>
</dbReference>
<evidence type="ECO:0000256" key="1">
    <source>
        <dbReference type="ARBA" id="ARBA00004651"/>
    </source>
</evidence>
<feature type="transmembrane region" description="Helical" evidence="7">
    <location>
        <begin position="122"/>
        <end position="144"/>
    </location>
</feature>
<dbReference type="GO" id="GO:0005886">
    <property type="term" value="C:plasma membrane"/>
    <property type="evidence" value="ECO:0007669"/>
    <property type="project" value="UniProtKB-SubCell"/>
</dbReference>
<evidence type="ECO:0000256" key="5">
    <source>
        <dbReference type="ARBA" id="ARBA00022989"/>
    </source>
</evidence>
<feature type="transmembrane region" description="Helical" evidence="7">
    <location>
        <begin position="79"/>
        <end position="101"/>
    </location>
</feature>
<evidence type="ECO:0000256" key="2">
    <source>
        <dbReference type="ARBA" id="ARBA00006386"/>
    </source>
</evidence>
<organism evidence="8 9">
    <name type="scientific">Rubrobacter tropicus</name>
    <dbReference type="NCBI Taxonomy" id="2653851"/>
    <lineage>
        <taxon>Bacteria</taxon>
        <taxon>Bacillati</taxon>
        <taxon>Actinomycetota</taxon>
        <taxon>Rubrobacteria</taxon>
        <taxon>Rubrobacterales</taxon>
        <taxon>Rubrobacteraceae</taxon>
        <taxon>Rubrobacter</taxon>
    </lineage>
</organism>
<feature type="transmembrane region" description="Helical" evidence="7">
    <location>
        <begin position="55"/>
        <end position="73"/>
    </location>
</feature>
<accession>A0A6G8QFY9</accession>
<feature type="transmembrane region" description="Helical" evidence="7">
    <location>
        <begin position="283"/>
        <end position="305"/>
    </location>
</feature>
<evidence type="ECO:0000313" key="8">
    <source>
        <dbReference type="EMBL" id="QIN85409.1"/>
    </source>
</evidence>
<keyword evidence="6 7" id="KW-0472">Membrane</keyword>
<dbReference type="Proteomes" id="UP000501452">
    <property type="component" value="Plasmid unnamed1"/>
</dbReference>
<keyword evidence="5 7" id="KW-1133">Transmembrane helix</keyword>
<dbReference type="PANTHER" id="PTHR34184">
    <property type="entry name" value="UPF0718 PROTEIN YCGR"/>
    <property type="match status" value="1"/>
</dbReference>
<keyword evidence="9" id="KW-1185">Reference proteome</keyword>
<gene>
    <name evidence="8" type="ORF">GBA63_22150</name>
</gene>
<dbReference type="EMBL" id="CP045120">
    <property type="protein sequence ID" value="QIN85409.1"/>
    <property type="molecule type" value="Genomic_DNA"/>
</dbReference>
<proteinExistence type="inferred from homology"/>
<evidence type="ECO:0000256" key="3">
    <source>
        <dbReference type="ARBA" id="ARBA00022475"/>
    </source>
</evidence>
<feature type="transmembrane region" description="Helical" evidence="7">
    <location>
        <begin position="353"/>
        <end position="371"/>
    </location>
</feature>
<keyword evidence="3" id="KW-1003">Cell membrane</keyword>
<sequence>MEGLIADSVHEAARIGGFVGSSALKILPVFLLSVSLGVLVRALKLDGAIRRAFDARVGVAIVLATAVGAFSPFCSCTVVPLVAGLLVAGVPLAPVMAFWVASPTMDPEVFALSVGMIGWPLAVARLLATLFLSLGAGYLTLALARGGILRGKVLRRGAAEKYEEDDATDSGGCCESPAPREAVLVSVARKPAGGAEAATDEHRAWGAEPGEEACGTRGCGDDPNVGKSSGWWGQIVGSLRGLDRPRFAKEVLAQSWPLGRWLLLAFAIEALILFYVPQQTIAGVLGGESAFAVPIAALVGLPLYLNEFGALPIVAGLLDSGMSPGAAIAFLVAGPVTTIPAMAAVWGIVRPRVFALYVGVGLGGAVLMGLITDLLL</sequence>
<geneLocation type="plasmid" evidence="8 9">
    <name>unnamed1</name>
</geneLocation>
<evidence type="ECO:0000256" key="4">
    <source>
        <dbReference type="ARBA" id="ARBA00022692"/>
    </source>
</evidence>
<comment type="subcellular location">
    <subcellularLocation>
        <location evidence="1">Cell membrane</location>
        <topology evidence="1">Multi-pass membrane protein</topology>
    </subcellularLocation>
</comment>
<dbReference type="PANTHER" id="PTHR34184:SF4">
    <property type="entry name" value="UPF0718 PROTEIN YCGR"/>
    <property type="match status" value="1"/>
</dbReference>
<dbReference type="InterPro" id="IPR005524">
    <property type="entry name" value="DUF318"/>
</dbReference>
<reference evidence="8 9" key="1">
    <citation type="submission" date="2019-10" db="EMBL/GenBank/DDBJ databases">
        <title>Rubrobacter sp nov SCSIO 52090 isolated from a deep-sea sediment in the South China Sea.</title>
        <authorList>
            <person name="Chen R.W."/>
        </authorList>
    </citation>
    <scope>NUCLEOTIDE SEQUENCE [LARGE SCALE GENOMIC DNA]</scope>
    <source>
        <strain evidence="8 9">SCSIO 52909</strain>
        <plasmid evidence="8 9">unnamed1</plasmid>
    </source>
</reference>
<comment type="similarity">
    <text evidence="2">Belongs to the UPF0718 family.</text>
</comment>
<dbReference type="AlphaFoldDB" id="A0A6G8QFY9"/>
<evidence type="ECO:0000313" key="9">
    <source>
        <dbReference type="Proteomes" id="UP000501452"/>
    </source>
</evidence>
<dbReference type="Pfam" id="PF03773">
    <property type="entry name" value="ArsP_1"/>
    <property type="match status" value="1"/>
</dbReference>
<feature type="transmembrane region" description="Helical" evidence="7">
    <location>
        <begin position="325"/>
        <end position="346"/>
    </location>
</feature>
<keyword evidence="8" id="KW-0614">Plasmid</keyword>
<feature type="transmembrane region" description="Helical" evidence="7">
    <location>
        <begin position="258"/>
        <end position="276"/>
    </location>
</feature>
<protein>
    <recommendedName>
        <fullName evidence="10">Permease</fullName>
    </recommendedName>
</protein>
<name>A0A6G8QFY9_9ACTN</name>
<evidence type="ECO:0008006" key="10">
    <source>
        <dbReference type="Google" id="ProtNLM"/>
    </source>
</evidence>
<keyword evidence="4 7" id="KW-0812">Transmembrane</keyword>
<evidence type="ECO:0000256" key="6">
    <source>
        <dbReference type="ARBA" id="ARBA00023136"/>
    </source>
</evidence>
<evidence type="ECO:0000256" key="7">
    <source>
        <dbReference type="SAM" id="Phobius"/>
    </source>
</evidence>
<feature type="transmembrane region" description="Helical" evidence="7">
    <location>
        <begin position="26"/>
        <end position="43"/>
    </location>
</feature>
<dbReference type="KEGG" id="rub:GBA63_22150"/>